<protein>
    <submittedName>
        <fullName evidence="2">Uncharacterized protein</fullName>
    </submittedName>
</protein>
<gene>
    <name evidence="2" type="ORF">AFUS01_LOCUS28359</name>
</gene>
<feature type="compositionally biased region" description="Low complexity" evidence="1">
    <location>
        <begin position="140"/>
        <end position="150"/>
    </location>
</feature>
<comment type="caution">
    <text evidence="2">The sequence shown here is derived from an EMBL/GenBank/DDBJ whole genome shotgun (WGS) entry which is preliminary data.</text>
</comment>
<proteinExistence type="predicted"/>
<accession>A0A8J2KMN3</accession>
<evidence type="ECO:0000313" key="3">
    <source>
        <dbReference type="Proteomes" id="UP000708208"/>
    </source>
</evidence>
<feature type="region of interest" description="Disordered" evidence="1">
    <location>
        <begin position="43"/>
        <end position="165"/>
    </location>
</feature>
<organism evidence="2 3">
    <name type="scientific">Allacma fusca</name>
    <dbReference type="NCBI Taxonomy" id="39272"/>
    <lineage>
        <taxon>Eukaryota</taxon>
        <taxon>Metazoa</taxon>
        <taxon>Ecdysozoa</taxon>
        <taxon>Arthropoda</taxon>
        <taxon>Hexapoda</taxon>
        <taxon>Collembola</taxon>
        <taxon>Symphypleona</taxon>
        <taxon>Sminthuridae</taxon>
        <taxon>Allacma</taxon>
    </lineage>
</organism>
<feature type="compositionally biased region" description="Basic and acidic residues" evidence="1">
    <location>
        <begin position="52"/>
        <end position="88"/>
    </location>
</feature>
<keyword evidence="3" id="KW-1185">Reference proteome</keyword>
<dbReference type="EMBL" id="CAJVCH010404439">
    <property type="protein sequence ID" value="CAG7817815.1"/>
    <property type="molecule type" value="Genomic_DNA"/>
</dbReference>
<name>A0A8J2KMN3_9HEXA</name>
<feature type="region of interest" description="Disordered" evidence="1">
    <location>
        <begin position="1"/>
        <end position="30"/>
    </location>
</feature>
<feature type="non-terminal residue" evidence="2">
    <location>
        <position position="263"/>
    </location>
</feature>
<dbReference type="Proteomes" id="UP000708208">
    <property type="component" value="Unassembled WGS sequence"/>
</dbReference>
<reference evidence="2" key="1">
    <citation type="submission" date="2021-06" db="EMBL/GenBank/DDBJ databases">
        <authorList>
            <person name="Hodson N. C."/>
            <person name="Mongue J. A."/>
            <person name="Jaron S. K."/>
        </authorList>
    </citation>
    <scope>NUCLEOTIDE SEQUENCE</scope>
</reference>
<sequence length="263" mass="28908">GMLNVDWSPSSFEEVDSDLGSKNHSRTGAPYLEIPSSAVLSAIQSSHSGISDTDHDSIDVPKSTKPEKSKLTSKSADNENKPPYETRKLIVVAPTNQSEPVRGDANISQMDPDRTRSPSASSRERNVFSSSYEHRRTDTSSSLSSGQQQPPSNPKTNNYSTDSRVKRRVNVIKNIDEWKSSLEYYPLPTPSLPSRSISSSENSGCSNPDLTDCALPDQNLNNNSQQMPCHFHYCPNHGLRQIGSCQSSNGTSWEIHVPQSEGQ</sequence>
<dbReference type="AlphaFoldDB" id="A0A8J2KMN3"/>
<evidence type="ECO:0000313" key="2">
    <source>
        <dbReference type="EMBL" id="CAG7817815.1"/>
    </source>
</evidence>
<feature type="compositionally biased region" description="Basic and acidic residues" evidence="1">
    <location>
        <begin position="111"/>
        <end position="138"/>
    </location>
</feature>
<evidence type="ECO:0000256" key="1">
    <source>
        <dbReference type="SAM" id="MobiDB-lite"/>
    </source>
</evidence>